<gene>
    <name evidence="1" type="ORF">R1flu_025268</name>
</gene>
<sequence length="118" mass="13203">MRDVGKQIYFAEARASNAETWTKTIELKTKSSVVWAKLRGLAAQLQVLSSKMIDHGIYEREGVLRRVTCSGELLPANDVALMYPPSYGGVLLNFCRFLVPRGQLPKWEDEMSGGSVLR</sequence>
<comment type="caution">
    <text evidence="1">The sequence shown here is derived from an EMBL/GenBank/DDBJ whole genome shotgun (WGS) entry which is preliminary data.</text>
</comment>
<keyword evidence="2" id="KW-1185">Reference proteome</keyword>
<reference evidence="1 2" key="1">
    <citation type="submission" date="2024-09" db="EMBL/GenBank/DDBJ databases">
        <title>Chromosome-scale assembly of Riccia fluitans.</title>
        <authorList>
            <person name="Paukszto L."/>
            <person name="Sawicki J."/>
            <person name="Karawczyk K."/>
            <person name="Piernik-Szablinska J."/>
            <person name="Szczecinska M."/>
            <person name="Mazdziarz M."/>
        </authorList>
    </citation>
    <scope>NUCLEOTIDE SEQUENCE [LARGE SCALE GENOMIC DNA]</scope>
    <source>
        <strain evidence="1">Rf_01</strain>
        <tissue evidence="1">Aerial parts of the thallus</tissue>
    </source>
</reference>
<protein>
    <submittedName>
        <fullName evidence="1">Uncharacterized protein</fullName>
    </submittedName>
</protein>
<dbReference type="AlphaFoldDB" id="A0ABD1Y080"/>
<evidence type="ECO:0000313" key="1">
    <source>
        <dbReference type="EMBL" id="KAL2613576.1"/>
    </source>
</evidence>
<name>A0ABD1Y080_9MARC</name>
<accession>A0ABD1Y080</accession>
<dbReference type="EMBL" id="JBHFFA010000007">
    <property type="protein sequence ID" value="KAL2613576.1"/>
    <property type="molecule type" value="Genomic_DNA"/>
</dbReference>
<proteinExistence type="predicted"/>
<evidence type="ECO:0000313" key="2">
    <source>
        <dbReference type="Proteomes" id="UP001605036"/>
    </source>
</evidence>
<organism evidence="1 2">
    <name type="scientific">Riccia fluitans</name>
    <dbReference type="NCBI Taxonomy" id="41844"/>
    <lineage>
        <taxon>Eukaryota</taxon>
        <taxon>Viridiplantae</taxon>
        <taxon>Streptophyta</taxon>
        <taxon>Embryophyta</taxon>
        <taxon>Marchantiophyta</taxon>
        <taxon>Marchantiopsida</taxon>
        <taxon>Marchantiidae</taxon>
        <taxon>Marchantiales</taxon>
        <taxon>Ricciaceae</taxon>
        <taxon>Riccia</taxon>
    </lineage>
</organism>
<dbReference type="Proteomes" id="UP001605036">
    <property type="component" value="Unassembled WGS sequence"/>
</dbReference>